<dbReference type="Proteomes" id="UP001163846">
    <property type="component" value="Unassembled WGS sequence"/>
</dbReference>
<evidence type="ECO:0000313" key="2">
    <source>
        <dbReference type="EMBL" id="KAJ3834456.1"/>
    </source>
</evidence>
<feature type="signal peptide" evidence="1">
    <location>
        <begin position="1"/>
        <end position="21"/>
    </location>
</feature>
<name>A0AA38P1K7_9AGAR</name>
<proteinExistence type="predicted"/>
<keyword evidence="3" id="KW-1185">Reference proteome</keyword>
<evidence type="ECO:0000313" key="3">
    <source>
        <dbReference type="Proteomes" id="UP001163846"/>
    </source>
</evidence>
<comment type="caution">
    <text evidence="2">The sequence shown here is derived from an EMBL/GenBank/DDBJ whole genome shotgun (WGS) entry which is preliminary data.</text>
</comment>
<dbReference type="EMBL" id="MU806531">
    <property type="protein sequence ID" value="KAJ3834456.1"/>
    <property type="molecule type" value="Genomic_DNA"/>
</dbReference>
<sequence length="75" mass="7895">MSFFVKLAISLFSLQVLITQALPSAEPRTDDITICGFEGNAPFCPKGDVCCGPLLEINGTTYGSSCVPKNGPCPL</sequence>
<feature type="chain" id="PRO_5041305198" evidence="1">
    <location>
        <begin position="22"/>
        <end position="75"/>
    </location>
</feature>
<organism evidence="2 3">
    <name type="scientific">Lentinula raphanica</name>
    <dbReference type="NCBI Taxonomy" id="153919"/>
    <lineage>
        <taxon>Eukaryota</taxon>
        <taxon>Fungi</taxon>
        <taxon>Dikarya</taxon>
        <taxon>Basidiomycota</taxon>
        <taxon>Agaricomycotina</taxon>
        <taxon>Agaricomycetes</taxon>
        <taxon>Agaricomycetidae</taxon>
        <taxon>Agaricales</taxon>
        <taxon>Marasmiineae</taxon>
        <taxon>Omphalotaceae</taxon>
        <taxon>Lentinula</taxon>
    </lineage>
</organism>
<dbReference type="AlphaFoldDB" id="A0AA38P1K7"/>
<accession>A0AA38P1K7</accession>
<evidence type="ECO:0000256" key="1">
    <source>
        <dbReference type="SAM" id="SignalP"/>
    </source>
</evidence>
<gene>
    <name evidence="2" type="ORF">F5878DRAFT_630456</name>
</gene>
<keyword evidence="1" id="KW-0732">Signal</keyword>
<reference evidence="2" key="1">
    <citation type="submission" date="2022-08" db="EMBL/GenBank/DDBJ databases">
        <authorList>
            <consortium name="DOE Joint Genome Institute"/>
            <person name="Min B."/>
            <person name="Riley R."/>
            <person name="Sierra-Patev S."/>
            <person name="Naranjo-Ortiz M."/>
            <person name="Looney B."/>
            <person name="Konkel Z."/>
            <person name="Slot J.C."/>
            <person name="Sakamoto Y."/>
            <person name="Steenwyk J.L."/>
            <person name="Rokas A."/>
            <person name="Carro J."/>
            <person name="Camarero S."/>
            <person name="Ferreira P."/>
            <person name="Molpeceres G."/>
            <person name="Ruiz-Duenas F.J."/>
            <person name="Serrano A."/>
            <person name="Henrissat B."/>
            <person name="Drula E."/>
            <person name="Hughes K.W."/>
            <person name="Mata J.L."/>
            <person name="Ishikawa N.K."/>
            <person name="Vargas-Isla R."/>
            <person name="Ushijima S."/>
            <person name="Smith C.A."/>
            <person name="Ahrendt S."/>
            <person name="Andreopoulos W."/>
            <person name="He G."/>
            <person name="Labutti K."/>
            <person name="Lipzen A."/>
            <person name="Ng V."/>
            <person name="Sandor L."/>
            <person name="Barry K."/>
            <person name="Martinez A.T."/>
            <person name="Xiao Y."/>
            <person name="Gibbons J.G."/>
            <person name="Terashima K."/>
            <person name="Hibbett D.S."/>
            <person name="Grigoriev I.V."/>
        </authorList>
    </citation>
    <scope>NUCLEOTIDE SEQUENCE</scope>
    <source>
        <strain evidence="2">TFB9207</strain>
    </source>
</reference>
<protein>
    <submittedName>
        <fullName evidence="2">Uncharacterized protein</fullName>
    </submittedName>
</protein>